<feature type="region of interest" description="Disordered" evidence="1">
    <location>
        <begin position="197"/>
        <end position="232"/>
    </location>
</feature>
<dbReference type="SMART" id="SM00278">
    <property type="entry name" value="HhH1"/>
    <property type="match status" value="2"/>
</dbReference>
<gene>
    <name evidence="4" type="ORF">EDD32_3344</name>
</gene>
<feature type="region of interest" description="Disordered" evidence="1">
    <location>
        <begin position="71"/>
        <end position="134"/>
    </location>
</feature>
<feature type="domain" description="Helix-hairpin-helix DNA-binding motif class 1" evidence="3">
    <location>
        <begin position="267"/>
        <end position="286"/>
    </location>
</feature>
<dbReference type="PANTHER" id="PTHR21180:SF32">
    <property type="entry name" value="ENDONUCLEASE_EXONUCLEASE_PHOSPHATASE FAMILY DOMAIN-CONTAINING PROTEIN 1"/>
    <property type="match status" value="1"/>
</dbReference>
<dbReference type="SUPFAM" id="SSF47781">
    <property type="entry name" value="RuvA domain 2-like"/>
    <property type="match status" value="1"/>
</dbReference>
<sequence length="289" mass="28615">MDRARGEHLHRLTRAAYTATAGHLEVDPETDHRRSRWRWAPSVRSTVAAGVVVLVAALAVAAWAWAGRPGDPVPLPPVDGAASSVPTGEAADIDGDSAPRDDGPGASGDDDGAVDVPGEGSTREADAPDGTTTGAPLVVHVAGAVARPGVVELPSGSRVGEAVEAAGGASPDAELAAVNLARPLVDGEQVFVPVQGQGVPGSQAGPVPGLSSGTGAAAGAGAPAPPSPIDLNTATAADLDALPGIGPALAERILQWREANGAFGSVDDLDAVSGIGPTTMERLRGLVTV</sequence>
<evidence type="ECO:0000259" key="3">
    <source>
        <dbReference type="SMART" id="SM00278"/>
    </source>
</evidence>
<organism evidence="4 5">
    <name type="scientific">Georgenia muralis</name>
    <dbReference type="NCBI Taxonomy" id="154117"/>
    <lineage>
        <taxon>Bacteria</taxon>
        <taxon>Bacillati</taxon>
        <taxon>Actinomycetota</taxon>
        <taxon>Actinomycetes</taxon>
        <taxon>Micrococcales</taxon>
        <taxon>Bogoriellaceae</taxon>
        <taxon>Georgenia</taxon>
    </lineage>
</organism>
<dbReference type="GO" id="GO:0006281">
    <property type="term" value="P:DNA repair"/>
    <property type="evidence" value="ECO:0007669"/>
    <property type="project" value="InterPro"/>
</dbReference>
<protein>
    <submittedName>
        <fullName evidence="4">Competence protein ComEA</fullName>
    </submittedName>
</protein>
<dbReference type="Gene3D" id="3.10.560.10">
    <property type="entry name" value="Outer membrane lipoprotein wza domain like"/>
    <property type="match status" value="1"/>
</dbReference>
<name>A0A3N4ZTJ8_9MICO</name>
<keyword evidence="2" id="KW-0812">Transmembrane</keyword>
<evidence type="ECO:0000313" key="5">
    <source>
        <dbReference type="Proteomes" id="UP000280726"/>
    </source>
</evidence>
<dbReference type="GO" id="GO:0015628">
    <property type="term" value="P:protein secretion by the type II secretion system"/>
    <property type="evidence" value="ECO:0007669"/>
    <property type="project" value="TreeGrafter"/>
</dbReference>
<evidence type="ECO:0000256" key="1">
    <source>
        <dbReference type="SAM" id="MobiDB-lite"/>
    </source>
</evidence>
<keyword evidence="2" id="KW-0472">Membrane</keyword>
<dbReference type="EMBL" id="RKRA01000001">
    <property type="protein sequence ID" value="RPF28798.1"/>
    <property type="molecule type" value="Genomic_DNA"/>
</dbReference>
<dbReference type="GO" id="GO:0015627">
    <property type="term" value="C:type II protein secretion system complex"/>
    <property type="evidence" value="ECO:0007669"/>
    <property type="project" value="TreeGrafter"/>
</dbReference>
<dbReference type="Proteomes" id="UP000280726">
    <property type="component" value="Unassembled WGS sequence"/>
</dbReference>
<proteinExistence type="predicted"/>
<dbReference type="PANTHER" id="PTHR21180">
    <property type="entry name" value="ENDONUCLEASE/EXONUCLEASE/PHOSPHATASE FAMILY DOMAIN-CONTAINING PROTEIN 1"/>
    <property type="match status" value="1"/>
</dbReference>
<reference evidence="4 5" key="1">
    <citation type="submission" date="2018-11" db="EMBL/GenBank/DDBJ databases">
        <title>Sequencing the genomes of 1000 actinobacteria strains.</title>
        <authorList>
            <person name="Klenk H.-P."/>
        </authorList>
    </citation>
    <scope>NUCLEOTIDE SEQUENCE [LARGE SCALE GENOMIC DNA]</scope>
    <source>
        <strain evidence="4 5">DSM 14418</strain>
    </source>
</reference>
<dbReference type="Gene3D" id="1.10.150.320">
    <property type="entry name" value="Photosystem II 12 kDa extrinsic protein"/>
    <property type="match status" value="1"/>
</dbReference>
<feature type="domain" description="Helix-hairpin-helix DNA-binding motif class 1" evidence="3">
    <location>
        <begin position="237"/>
        <end position="256"/>
    </location>
</feature>
<evidence type="ECO:0000256" key="2">
    <source>
        <dbReference type="SAM" id="Phobius"/>
    </source>
</evidence>
<dbReference type="Pfam" id="PF12836">
    <property type="entry name" value="HHH_3"/>
    <property type="match status" value="1"/>
</dbReference>
<keyword evidence="2" id="KW-1133">Transmembrane helix</keyword>
<dbReference type="Pfam" id="PF10531">
    <property type="entry name" value="SLBB"/>
    <property type="match status" value="1"/>
</dbReference>
<feature type="compositionally biased region" description="Low complexity" evidence="1">
    <location>
        <begin position="197"/>
        <end position="222"/>
    </location>
</feature>
<dbReference type="SUPFAM" id="SSF142984">
    <property type="entry name" value="Nqo1 middle domain-like"/>
    <property type="match status" value="1"/>
</dbReference>
<feature type="transmembrane region" description="Helical" evidence="2">
    <location>
        <begin position="43"/>
        <end position="66"/>
    </location>
</feature>
<keyword evidence="5" id="KW-1185">Reference proteome</keyword>
<dbReference type="InterPro" id="IPR051675">
    <property type="entry name" value="Endo/Exo/Phosphatase_dom_1"/>
</dbReference>
<dbReference type="AlphaFoldDB" id="A0A3N4ZTJ8"/>
<accession>A0A3N4ZTJ8</accession>
<evidence type="ECO:0000313" key="4">
    <source>
        <dbReference type="EMBL" id="RPF28798.1"/>
    </source>
</evidence>
<dbReference type="InterPro" id="IPR010994">
    <property type="entry name" value="RuvA_2-like"/>
</dbReference>
<dbReference type="GO" id="GO:0003677">
    <property type="term" value="F:DNA binding"/>
    <property type="evidence" value="ECO:0007669"/>
    <property type="project" value="InterPro"/>
</dbReference>
<dbReference type="InterPro" id="IPR019554">
    <property type="entry name" value="Soluble_ligand-bd"/>
</dbReference>
<comment type="caution">
    <text evidence="4">The sequence shown here is derived from an EMBL/GenBank/DDBJ whole genome shotgun (WGS) entry which is preliminary data.</text>
</comment>
<dbReference type="InterPro" id="IPR003583">
    <property type="entry name" value="Hlx-hairpin-Hlx_DNA-bd_motif"/>
</dbReference>